<organism evidence="2 3">
    <name type="scientific">Crucibulum laeve</name>
    <dbReference type="NCBI Taxonomy" id="68775"/>
    <lineage>
        <taxon>Eukaryota</taxon>
        <taxon>Fungi</taxon>
        <taxon>Dikarya</taxon>
        <taxon>Basidiomycota</taxon>
        <taxon>Agaricomycotina</taxon>
        <taxon>Agaricomycetes</taxon>
        <taxon>Agaricomycetidae</taxon>
        <taxon>Agaricales</taxon>
        <taxon>Agaricineae</taxon>
        <taxon>Nidulariaceae</taxon>
        <taxon>Crucibulum</taxon>
    </lineage>
</organism>
<feature type="transmembrane region" description="Helical" evidence="1">
    <location>
        <begin position="173"/>
        <end position="193"/>
    </location>
</feature>
<feature type="transmembrane region" description="Helical" evidence="1">
    <location>
        <begin position="20"/>
        <end position="37"/>
    </location>
</feature>
<feature type="transmembrane region" description="Helical" evidence="1">
    <location>
        <begin position="132"/>
        <end position="153"/>
    </location>
</feature>
<feature type="transmembrane region" description="Helical" evidence="1">
    <location>
        <begin position="241"/>
        <end position="262"/>
    </location>
</feature>
<protein>
    <submittedName>
        <fullName evidence="2">Uncharacterized protein</fullName>
    </submittedName>
</protein>
<dbReference type="STRING" id="68775.A0A5C3M3C0"/>
<evidence type="ECO:0000256" key="1">
    <source>
        <dbReference type="SAM" id="Phobius"/>
    </source>
</evidence>
<feature type="transmembrane region" description="Helical" evidence="1">
    <location>
        <begin position="213"/>
        <end position="235"/>
    </location>
</feature>
<reference evidence="2 3" key="1">
    <citation type="journal article" date="2019" name="Nat. Ecol. Evol.">
        <title>Megaphylogeny resolves global patterns of mushroom evolution.</title>
        <authorList>
            <person name="Varga T."/>
            <person name="Krizsan K."/>
            <person name="Foldi C."/>
            <person name="Dima B."/>
            <person name="Sanchez-Garcia M."/>
            <person name="Sanchez-Ramirez S."/>
            <person name="Szollosi G.J."/>
            <person name="Szarkandi J.G."/>
            <person name="Papp V."/>
            <person name="Albert L."/>
            <person name="Andreopoulos W."/>
            <person name="Angelini C."/>
            <person name="Antonin V."/>
            <person name="Barry K.W."/>
            <person name="Bougher N.L."/>
            <person name="Buchanan P."/>
            <person name="Buyck B."/>
            <person name="Bense V."/>
            <person name="Catcheside P."/>
            <person name="Chovatia M."/>
            <person name="Cooper J."/>
            <person name="Damon W."/>
            <person name="Desjardin D."/>
            <person name="Finy P."/>
            <person name="Geml J."/>
            <person name="Haridas S."/>
            <person name="Hughes K."/>
            <person name="Justo A."/>
            <person name="Karasinski D."/>
            <person name="Kautmanova I."/>
            <person name="Kiss B."/>
            <person name="Kocsube S."/>
            <person name="Kotiranta H."/>
            <person name="LaButti K.M."/>
            <person name="Lechner B.E."/>
            <person name="Liimatainen K."/>
            <person name="Lipzen A."/>
            <person name="Lukacs Z."/>
            <person name="Mihaltcheva S."/>
            <person name="Morgado L.N."/>
            <person name="Niskanen T."/>
            <person name="Noordeloos M.E."/>
            <person name="Ohm R.A."/>
            <person name="Ortiz-Santana B."/>
            <person name="Ovrebo C."/>
            <person name="Racz N."/>
            <person name="Riley R."/>
            <person name="Savchenko A."/>
            <person name="Shiryaev A."/>
            <person name="Soop K."/>
            <person name="Spirin V."/>
            <person name="Szebenyi C."/>
            <person name="Tomsovsky M."/>
            <person name="Tulloss R.E."/>
            <person name="Uehling J."/>
            <person name="Grigoriev I.V."/>
            <person name="Vagvolgyi C."/>
            <person name="Papp T."/>
            <person name="Martin F.M."/>
            <person name="Miettinen O."/>
            <person name="Hibbett D.S."/>
            <person name="Nagy L.G."/>
        </authorList>
    </citation>
    <scope>NUCLEOTIDE SEQUENCE [LARGE SCALE GENOMIC DNA]</scope>
    <source>
        <strain evidence="2 3">CBS 166.37</strain>
    </source>
</reference>
<evidence type="ECO:0000313" key="2">
    <source>
        <dbReference type="EMBL" id="TFK38856.1"/>
    </source>
</evidence>
<keyword evidence="1" id="KW-0472">Membrane</keyword>
<feature type="transmembrane region" description="Helical" evidence="1">
    <location>
        <begin position="49"/>
        <end position="70"/>
    </location>
</feature>
<feature type="transmembrane region" description="Helical" evidence="1">
    <location>
        <begin position="106"/>
        <end position="125"/>
    </location>
</feature>
<dbReference type="Proteomes" id="UP000308652">
    <property type="component" value="Unassembled WGS sequence"/>
</dbReference>
<keyword evidence="1" id="KW-1133">Transmembrane helix</keyword>
<accession>A0A5C3M3C0</accession>
<keyword evidence="3" id="KW-1185">Reference proteome</keyword>
<proteinExistence type="predicted"/>
<gene>
    <name evidence="2" type="ORF">BDQ12DRAFT_682617</name>
</gene>
<dbReference type="OrthoDB" id="3250682at2759"/>
<sequence length="337" mass="37325">MVAEVPLVSVNLATVCIESFLYGTFFILFVTSLYLLAVRQKTTNAEGSVFLTPLVFGSILIFITITSHWICTFLRLFQAFVTFNRGTTPLEFYADLTQTSEVVKTGFLMASLVIGDAMIIYRLWIVWSYNRLVIIFPICTLMGLTACGVGITYQFTQYKPGENVFLSVAGRWITSDCVFTLCTNVYSTIMIAYRVWNVNVSSKKFGGANLNSVLGIVVESAVIYTSWTIFFFASYQSESNLQFIAVDAWSAMSGIAFMFINVRVGLGWAQKANPESSTHHPSVGMIASRVDRSGGGNRNSFAMRPLAVNITRVVDKDSEYPFDEHSSGDSFIKGSAV</sequence>
<dbReference type="AlphaFoldDB" id="A0A5C3M3C0"/>
<name>A0A5C3M3C0_9AGAR</name>
<evidence type="ECO:0000313" key="3">
    <source>
        <dbReference type="Proteomes" id="UP000308652"/>
    </source>
</evidence>
<dbReference type="EMBL" id="ML213601">
    <property type="protein sequence ID" value="TFK38856.1"/>
    <property type="molecule type" value="Genomic_DNA"/>
</dbReference>
<keyword evidence="1" id="KW-0812">Transmembrane</keyword>